<keyword evidence="3" id="KW-1185">Reference proteome</keyword>
<feature type="transmembrane region" description="Helical" evidence="1">
    <location>
        <begin position="57"/>
        <end position="80"/>
    </location>
</feature>
<keyword evidence="1" id="KW-0472">Membrane</keyword>
<feature type="transmembrane region" description="Helical" evidence="1">
    <location>
        <begin position="183"/>
        <end position="206"/>
    </location>
</feature>
<feature type="transmembrane region" description="Helical" evidence="1">
    <location>
        <begin position="16"/>
        <end position="36"/>
    </location>
</feature>
<keyword evidence="1" id="KW-0812">Transmembrane</keyword>
<evidence type="ECO:0000313" key="3">
    <source>
        <dbReference type="Proteomes" id="UP001201812"/>
    </source>
</evidence>
<keyword evidence="1" id="KW-1133">Transmembrane helix</keyword>
<evidence type="ECO:0000313" key="2">
    <source>
        <dbReference type="EMBL" id="KAI1723348.1"/>
    </source>
</evidence>
<gene>
    <name evidence="2" type="ORF">DdX_03503</name>
</gene>
<sequence>MSETTMIYAQNEDCNVPTICCLIAIVVSASVAQLFTTSHLLSHWVSRIGIFRTLTTLTLSVCAWIIVAAQSTILVLHTILHPHSFYYLMTTIPYRIFLVLDQLATLYLFLFICLSSIARVMCPVMVASMSRTWKATSIFSLSTSCLGTIILLSMLNCYDRFYQLSLSFGMECVSTSINPENSVVFAAIFFQFVQPFGFGFSLLMVTCKKLCSVNLRTDLRESVAISTVSANDYEPRREKPNRGRVYAQTKLCVVLMLLFLDSIARLILFINDPGEQKVLNPVENSADDGMHAHSQGLPYHCADLGAVILNCVHFMLIGVGIPLCHYLANPRLRHGFEKPSTSSQRCHENATVYFEAANEDETDVTYAQYNSTSKTNLWFQMT</sequence>
<dbReference type="AlphaFoldDB" id="A0AAD4NDS3"/>
<protein>
    <submittedName>
        <fullName evidence="2">Uncharacterized protein</fullName>
    </submittedName>
</protein>
<feature type="transmembrane region" description="Helical" evidence="1">
    <location>
        <begin position="251"/>
        <end position="270"/>
    </location>
</feature>
<proteinExistence type="predicted"/>
<organism evidence="2 3">
    <name type="scientific">Ditylenchus destructor</name>
    <dbReference type="NCBI Taxonomy" id="166010"/>
    <lineage>
        <taxon>Eukaryota</taxon>
        <taxon>Metazoa</taxon>
        <taxon>Ecdysozoa</taxon>
        <taxon>Nematoda</taxon>
        <taxon>Chromadorea</taxon>
        <taxon>Rhabditida</taxon>
        <taxon>Tylenchina</taxon>
        <taxon>Tylenchomorpha</taxon>
        <taxon>Sphaerularioidea</taxon>
        <taxon>Anguinidae</taxon>
        <taxon>Anguininae</taxon>
        <taxon>Ditylenchus</taxon>
    </lineage>
</organism>
<reference evidence="2" key="1">
    <citation type="submission" date="2022-01" db="EMBL/GenBank/DDBJ databases">
        <title>Genome Sequence Resource for Two Populations of Ditylenchus destructor, the Migratory Endoparasitic Phytonematode.</title>
        <authorList>
            <person name="Zhang H."/>
            <person name="Lin R."/>
            <person name="Xie B."/>
        </authorList>
    </citation>
    <scope>NUCLEOTIDE SEQUENCE</scope>
    <source>
        <strain evidence="2">BazhouSP</strain>
    </source>
</reference>
<dbReference type="EMBL" id="JAKKPZ010000003">
    <property type="protein sequence ID" value="KAI1723348.1"/>
    <property type="molecule type" value="Genomic_DNA"/>
</dbReference>
<feature type="transmembrane region" description="Helical" evidence="1">
    <location>
        <begin position="304"/>
        <end position="328"/>
    </location>
</feature>
<dbReference type="Proteomes" id="UP001201812">
    <property type="component" value="Unassembled WGS sequence"/>
</dbReference>
<name>A0AAD4NDS3_9BILA</name>
<accession>A0AAD4NDS3</accession>
<feature type="transmembrane region" description="Helical" evidence="1">
    <location>
        <begin position="92"/>
        <end position="114"/>
    </location>
</feature>
<evidence type="ECO:0000256" key="1">
    <source>
        <dbReference type="SAM" id="Phobius"/>
    </source>
</evidence>
<feature type="transmembrane region" description="Helical" evidence="1">
    <location>
        <begin position="135"/>
        <end position="155"/>
    </location>
</feature>
<comment type="caution">
    <text evidence="2">The sequence shown here is derived from an EMBL/GenBank/DDBJ whole genome shotgun (WGS) entry which is preliminary data.</text>
</comment>